<dbReference type="KEGG" id="hanx:ABSL23_03590"/>
<organism evidence="1">
    <name type="scientific">Halobacterium sp. NMX12-1</name>
    <dbReference type="NCBI Taxonomy" id="3166650"/>
    <lineage>
        <taxon>Archaea</taxon>
        <taxon>Methanobacteriati</taxon>
        <taxon>Methanobacteriota</taxon>
        <taxon>Stenosarchaea group</taxon>
        <taxon>Halobacteria</taxon>
        <taxon>Halobacteriales</taxon>
        <taxon>Halobacteriaceae</taxon>
        <taxon>Halobacterium</taxon>
    </lineage>
</organism>
<reference evidence="1" key="1">
    <citation type="submission" date="2024-06" db="EMBL/GenBank/DDBJ databases">
        <title>Genome Sequence of an extremely halophilic archaeon isolated from Permian era halite, Salado Formation, Carlsbad, New Mexico: Halobacterium sp. strain NMX12-1.</title>
        <authorList>
            <person name="Sotoa L."/>
            <person name="DasSarma P."/>
            <person name="Anton B.P."/>
            <person name="Vincze T."/>
            <person name="Verma I."/>
            <person name="Eralp B."/>
            <person name="Powers D.W."/>
            <person name="Dozier B.L."/>
            <person name="Roberts R.J."/>
            <person name="DasSarma S."/>
        </authorList>
    </citation>
    <scope>NUCLEOTIDE SEQUENCE</scope>
    <source>
        <strain evidence="1">NMX12-1</strain>
    </source>
</reference>
<name>A0AAU8CE17_9EURY</name>
<proteinExistence type="predicted"/>
<sequence length="78" mass="8723">MSRLASELECSDAVVEIHNALIQPPEHMTGGIYGDELPGRYYTLDGRDYYYIETTGTGWGIGEIPETYVGESDTLYQI</sequence>
<dbReference type="EMBL" id="CP159204">
    <property type="protein sequence ID" value="XCF17106.1"/>
    <property type="molecule type" value="Genomic_DNA"/>
</dbReference>
<gene>
    <name evidence="1" type="ORF">ABSL23_03590</name>
</gene>
<evidence type="ECO:0000313" key="1">
    <source>
        <dbReference type="EMBL" id="XCF17106.1"/>
    </source>
</evidence>
<accession>A0AAU8CE17</accession>
<protein>
    <submittedName>
        <fullName evidence="1">Uncharacterized protein</fullName>
    </submittedName>
</protein>
<dbReference type="AlphaFoldDB" id="A0AAU8CE17"/>